<dbReference type="Proteomes" id="UP001201161">
    <property type="component" value="Unassembled WGS sequence"/>
</dbReference>
<proteinExistence type="predicted"/>
<feature type="chain" id="PRO_5045838284" description="DUF3558 domain-containing protein" evidence="2">
    <location>
        <begin position="20"/>
        <end position="238"/>
    </location>
</feature>
<sequence length="238" mass="23916">MRSSARLLGAALACALALAGCGSGPSDESSSGTDTSGADRTTLEQVTPTPATGIPDDFPLSAGMGGPGDTIPTSRTGTGLRDLELCGTSPLRGLGTRDRMVADNSGGEALHTRELVLLGSPDEAAQVAQAYTDLANGCDHAHGGRMETTSEVRDSPFGPAPAAVLVQGFDFGGEPGAGHVVVHVVPVGAALLVTQMYGEWADVTEGIDQTTALLADVVDAMSVLAGERATAAQSGDVE</sequence>
<evidence type="ECO:0000256" key="1">
    <source>
        <dbReference type="SAM" id="MobiDB-lite"/>
    </source>
</evidence>
<evidence type="ECO:0000256" key="2">
    <source>
        <dbReference type="SAM" id="SignalP"/>
    </source>
</evidence>
<accession>A0ABS9HEN9</accession>
<evidence type="ECO:0000313" key="4">
    <source>
        <dbReference type="Proteomes" id="UP001201161"/>
    </source>
</evidence>
<feature type="compositionally biased region" description="Low complexity" evidence="1">
    <location>
        <begin position="23"/>
        <end position="40"/>
    </location>
</feature>
<dbReference type="EMBL" id="JAKJHZ010000009">
    <property type="protein sequence ID" value="MCF6378808.1"/>
    <property type="molecule type" value="Genomic_DNA"/>
</dbReference>
<gene>
    <name evidence="3" type="ORF">L2K70_14430</name>
</gene>
<evidence type="ECO:0008006" key="5">
    <source>
        <dbReference type="Google" id="ProtNLM"/>
    </source>
</evidence>
<feature type="region of interest" description="Disordered" evidence="1">
    <location>
        <begin position="23"/>
        <end position="84"/>
    </location>
</feature>
<organism evidence="3 4">
    <name type="scientific">Nocardioides potassii</name>
    <dbReference type="NCBI Taxonomy" id="2911371"/>
    <lineage>
        <taxon>Bacteria</taxon>
        <taxon>Bacillati</taxon>
        <taxon>Actinomycetota</taxon>
        <taxon>Actinomycetes</taxon>
        <taxon>Propionibacteriales</taxon>
        <taxon>Nocardioidaceae</taxon>
        <taxon>Nocardioides</taxon>
    </lineage>
</organism>
<feature type="signal peptide" evidence="2">
    <location>
        <begin position="1"/>
        <end position="19"/>
    </location>
</feature>
<dbReference type="RefSeq" id="WP_236402878.1">
    <property type="nucleotide sequence ID" value="NZ_JAKJHZ010000009.1"/>
</dbReference>
<name>A0ABS9HEN9_9ACTN</name>
<evidence type="ECO:0000313" key="3">
    <source>
        <dbReference type="EMBL" id="MCF6378808.1"/>
    </source>
</evidence>
<keyword evidence="2" id="KW-0732">Signal</keyword>
<reference evidence="3 4" key="1">
    <citation type="submission" date="2022-01" db="EMBL/GenBank/DDBJ databases">
        <title>Nocardioides sp. nov., an actinomycete isolated from mining soil.</title>
        <authorList>
            <person name="Liu L."/>
        </authorList>
    </citation>
    <scope>NUCLEOTIDE SEQUENCE [LARGE SCALE GENOMIC DNA]</scope>
    <source>
        <strain evidence="3 4">KLBMP 9356</strain>
    </source>
</reference>
<comment type="caution">
    <text evidence="3">The sequence shown here is derived from an EMBL/GenBank/DDBJ whole genome shotgun (WGS) entry which is preliminary data.</text>
</comment>
<dbReference type="PROSITE" id="PS51257">
    <property type="entry name" value="PROKAR_LIPOPROTEIN"/>
    <property type="match status" value="1"/>
</dbReference>
<protein>
    <recommendedName>
        <fullName evidence="5">DUF3558 domain-containing protein</fullName>
    </recommendedName>
</protein>
<keyword evidence="4" id="KW-1185">Reference proteome</keyword>